<gene>
    <name evidence="2" type="ORF">UXM345_LOCUS38837</name>
    <name evidence="1" type="ORF">XDN619_LOCUS16402</name>
</gene>
<accession>A0A820QPD6</accession>
<reference evidence="2" key="1">
    <citation type="submission" date="2021-02" db="EMBL/GenBank/DDBJ databases">
        <authorList>
            <person name="Nowell W R."/>
        </authorList>
    </citation>
    <scope>NUCLEOTIDE SEQUENCE</scope>
</reference>
<sequence length="20" mass="2391">MHQSYGNPYFSELLIDFITD</sequence>
<dbReference type="EMBL" id="CAJNRG010006935">
    <property type="protein sequence ID" value="CAF2089962.1"/>
    <property type="molecule type" value="Genomic_DNA"/>
</dbReference>
<feature type="non-terminal residue" evidence="2">
    <location>
        <position position="20"/>
    </location>
</feature>
<dbReference type="Proteomes" id="UP000663842">
    <property type="component" value="Unassembled WGS sequence"/>
</dbReference>
<proteinExistence type="predicted"/>
<organism evidence="2 3">
    <name type="scientific">Rotaria magnacalcarata</name>
    <dbReference type="NCBI Taxonomy" id="392030"/>
    <lineage>
        <taxon>Eukaryota</taxon>
        <taxon>Metazoa</taxon>
        <taxon>Spiralia</taxon>
        <taxon>Gnathifera</taxon>
        <taxon>Rotifera</taxon>
        <taxon>Eurotatoria</taxon>
        <taxon>Bdelloidea</taxon>
        <taxon>Philodinida</taxon>
        <taxon>Philodinidae</taxon>
        <taxon>Rotaria</taxon>
    </lineage>
</organism>
<comment type="caution">
    <text evidence="2">The sequence shown here is derived from an EMBL/GenBank/DDBJ whole genome shotgun (WGS) entry which is preliminary data.</text>
</comment>
<dbReference type="Proteomes" id="UP000663887">
    <property type="component" value="Unassembled WGS sequence"/>
</dbReference>
<protein>
    <submittedName>
        <fullName evidence="2">Uncharacterized protein</fullName>
    </submittedName>
</protein>
<dbReference type="EMBL" id="CAJOBF010032878">
    <property type="protein sequence ID" value="CAF4424909.1"/>
    <property type="molecule type" value="Genomic_DNA"/>
</dbReference>
<evidence type="ECO:0000313" key="2">
    <source>
        <dbReference type="EMBL" id="CAF4424909.1"/>
    </source>
</evidence>
<dbReference type="AlphaFoldDB" id="A0A820QPD6"/>
<name>A0A820QPD6_9BILA</name>
<evidence type="ECO:0000313" key="1">
    <source>
        <dbReference type="EMBL" id="CAF2089962.1"/>
    </source>
</evidence>
<evidence type="ECO:0000313" key="3">
    <source>
        <dbReference type="Proteomes" id="UP000663842"/>
    </source>
</evidence>